<protein>
    <submittedName>
        <fullName evidence="2">Ferritin-like domain-containing protein</fullName>
    </submittedName>
</protein>
<accession>A0AAD6SSK5</accession>
<comment type="caution">
    <text evidence="2">The sequence shown here is derived from an EMBL/GenBank/DDBJ whole genome shotgun (WGS) entry which is preliminary data.</text>
</comment>
<dbReference type="AlphaFoldDB" id="A0AAD6SSK5"/>
<name>A0AAD6SSK5_9AGAR</name>
<gene>
    <name evidence="2" type="ORF">C8F04DRAFT_1041966</name>
</gene>
<dbReference type="Pfam" id="PF13668">
    <property type="entry name" value="Ferritin_2"/>
    <property type="match status" value="1"/>
</dbReference>
<organism evidence="2 3">
    <name type="scientific">Mycena alexandri</name>
    <dbReference type="NCBI Taxonomy" id="1745969"/>
    <lineage>
        <taxon>Eukaryota</taxon>
        <taxon>Fungi</taxon>
        <taxon>Dikarya</taxon>
        <taxon>Basidiomycota</taxon>
        <taxon>Agaricomycotina</taxon>
        <taxon>Agaricomycetes</taxon>
        <taxon>Agaricomycetidae</taxon>
        <taxon>Agaricales</taxon>
        <taxon>Marasmiineae</taxon>
        <taxon>Mycenaceae</taxon>
        <taxon>Mycena</taxon>
    </lineage>
</organism>
<evidence type="ECO:0000313" key="2">
    <source>
        <dbReference type="EMBL" id="KAJ7031017.1"/>
    </source>
</evidence>
<sequence length="303" mass="32214">MKYSLAFTFLALSLAKITDALPTIHPGKRDVPSVAQILNVALLAEHLESAFYQRALKRFPQSDFAAAGFPDWARGRFQQISEHEETHATFLSTALTTAGAQAVAPCEYNFDFTDVQSFIHLSAVLEAVGTASYIGGVQFVENQDYITIAGSILAVEARHAAWINSAMKHDNAWGTAFDAALTPNQVYTIAAPLIRSCPSSNADALPALTVYPTLTLNDASPGKIATVAFTAPATSTQLFVAFVSSVATPVFVPLHGNTVLVPDNLFGFVFCMITKDGGLADDSTTIAGPAILDFSYDSSGRAA</sequence>
<feature type="chain" id="PRO_5042233667" evidence="1">
    <location>
        <begin position="21"/>
        <end position="303"/>
    </location>
</feature>
<feature type="signal peptide" evidence="1">
    <location>
        <begin position="1"/>
        <end position="20"/>
    </location>
</feature>
<keyword evidence="1" id="KW-0732">Signal</keyword>
<keyword evidence="3" id="KW-1185">Reference proteome</keyword>
<dbReference type="SUPFAM" id="SSF47240">
    <property type="entry name" value="Ferritin-like"/>
    <property type="match status" value="1"/>
</dbReference>
<dbReference type="InterPro" id="IPR009078">
    <property type="entry name" value="Ferritin-like_SF"/>
</dbReference>
<dbReference type="PANTHER" id="PTHR38705">
    <property type="entry name" value="PROTEIN RDS1"/>
    <property type="match status" value="1"/>
</dbReference>
<dbReference type="EMBL" id="JARJCM010000085">
    <property type="protein sequence ID" value="KAJ7031017.1"/>
    <property type="molecule type" value="Genomic_DNA"/>
</dbReference>
<evidence type="ECO:0000313" key="3">
    <source>
        <dbReference type="Proteomes" id="UP001218188"/>
    </source>
</evidence>
<dbReference type="InterPro" id="IPR039254">
    <property type="entry name" value="Rds1"/>
</dbReference>
<dbReference type="PANTHER" id="PTHR38705:SF1">
    <property type="entry name" value="PROTEIN RDS1"/>
    <property type="match status" value="1"/>
</dbReference>
<dbReference type="CDD" id="cd00657">
    <property type="entry name" value="Ferritin_like"/>
    <property type="match status" value="1"/>
</dbReference>
<reference evidence="2" key="1">
    <citation type="submission" date="2023-03" db="EMBL/GenBank/DDBJ databases">
        <title>Massive genome expansion in bonnet fungi (Mycena s.s.) driven by repeated elements and novel gene families across ecological guilds.</title>
        <authorList>
            <consortium name="Lawrence Berkeley National Laboratory"/>
            <person name="Harder C.B."/>
            <person name="Miyauchi S."/>
            <person name="Viragh M."/>
            <person name="Kuo A."/>
            <person name="Thoen E."/>
            <person name="Andreopoulos B."/>
            <person name="Lu D."/>
            <person name="Skrede I."/>
            <person name="Drula E."/>
            <person name="Henrissat B."/>
            <person name="Morin E."/>
            <person name="Kohler A."/>
            <person name="Barry K."/>
            <person name="LaButti K."/>
            <person name="Morin E."/>
            <person name="Salamov A."/>
            <person name="Lipzen A."/>
            <person name="Mereny Z."/>
            <person name="Hegedus B."/>
            <person name="Baldrian P."/>
            <person name="Stursova M."/>
            <person name="Weitz H."/>
            <person name="Taylor A."/>
            <person name="Grigoriev I.V."/>
            <person name="Nagy L.G."/>
            <person name="Martin F."/>
            <person name="Kauserud H."/>
        </authorList>
    </citation>
    <scope>NUCLEOTIDE SEQUENCE</scope>
    <source>
        <strain evidence="2">CBHHK200</strain>
    </source>
</reference>
<proteinExistence type="predicted"/>
<evidence type="ECO:0000256" key="1">
    <source>
        <dbReference type="SAM" id="SignalP"/>
    </source>
</evidence>
<dbReference type="Proteomes" id="UP001218188">
    <property type="component" value="Unassembled WGS sequence"/>
</dbReference>